<protein>
    <recommendedName>
        <fullName evidence="4">Secreted protein</fullName>
    </recommendedName>
</protein>
<dbReference type="RefSeq" id="WP_147944923.1">
    <property type="nucleotide sequence ID" value="NZ_CP108085.1"/>
</dbReference>
<feature type="region of interest" description="Disordered" evidence="1">
    <location>
        <begin position="1"/>
        <end position="43"/>
    </location>
</feature>
<proteinExistence type="predicted"/>
<feature type="region of interest" description="Disordered" evidence="1">
    <location>
        <begin position="78"/>
        <end position="126"/>
    </location>
</feature>
<dbReference type="EMBL" id="CP108085">
    <property type="protein sequence ID" value="WUP76969.1"/>
    <property type="molecule type" value="Genomic_DNA"/>
</dbReference>
<name>A0ABZ1SX97_9ACTN</name>
<dbReference type="Proteomes" id="UP001432011">
    <property type="component" value="Chromosome"/>
</dbReference>
<sequence length="181" mass="19039">MRVTSRRNRTSDSERRGRNRKARTEMSRSRARDPRDTKVPAQVSALGRSTRRLVVAALVIAAAGVVVAQPATARVAPHHSRAKLGVTRTPGPGGGGGQMGRRGRTGGGQVIRGGRAGGGQGQSGAGHYNQNLTGVISPAFVRGRAQQAITDHGRFDVEAGFCATDPDICSIVQDMPIRHSS</sequence>
<feature type="compositionally biased region" description="Gly residues" evidence="1">
    <location>
        <begin position="91"/>
        <end position="124"/>
    </location>
</feature>
<reference evidence="2" key="1">
    <citation type="submission" date="2022-10" db="EMBL/GenBank/DDBJ databases">
        <title>The complete genomes of actinobacterial strains from the NBC collection.</title>
        <authorList>
            <person name="Joergensen T.S."/>
            <person name="Alvarez Arevalo M."/>
            <person name="Sterndorff E.B."/>
            <person name="Faurdal D."/>
            <person name="Vuksanovic O."/>
            <person name="Mourched A.-S."/>
            <person name="Charusanti P."/>
            <person name="Shaw S."/>
            <person name="Blin K."/>
            <person name="Weber T."/>
        </authorList>
    </citation>
    <scope>NUCLEOTIDE SEQUENCE</scope>
    <source>
        <strain evidence="2">NBC_00254</strain>
    </source>
</reference>
<evidence type="ECO:0000256" key="1">
    <source>
        <dbReference type="SAM" id="MobiDB-lite"/>
    </source>
</evidence>
<evidence type="ECO:0000313" key="2">
    <source>
        <dbReference type="EMBL" id="WUP76969.1"/>
    </source>
</evidence>
<evidence type="ECO:0000313" key="3">
    <source>
        <dbReference type="Proteomes" id="UP001432011"/>
    </source>
</evidence>
<evidence type="ECO:0008006" key="4">
    <source>
        <dbReference type="Google" id="ProtNLM"/>
    </source>
</evidence>
<keyword evidence="3" id="KW-1185">Reference proteome</keyword>
<organism evidence="2 3">
    <name type="scientific">Microbispora hainanensis</name>
    <dbReference type="NCBI Taxonomy" id="568844"/>
    <lineage>
        <taxon>Bacteria</taxon>
        <taxon>Bacillati</taxon>
        <taxon>Actinomycetota</taxon>
        <taxon>Actinomycetes</taxon>
        <taxon>Streptosporangiales</taxon>
        <taxon>Streptosporangiaceae</taxon>
        <taxon>Microbispora</taxon>
    </lineage>
</organism>
<feature type="compositionally biased region" description="Basic and acidic residues" evidence="1">
    <location>
        <begin position="9"/>
        <end position="38"/>
    </location>
</feature>
<gene>
    <name evidence="2" type="ORF">OG913_08185</name>
</gene>
<accession>A0ABZ1SX97</accession>